<comment type="subcellular location">
    <subcellularLocation>
        <location evidence="8">Cytoplasm</location>
    </subcellularLocation>
</comment>
<dbReference type="SUPFAM" id="SSF55681">
    <property type="entry name" value="Class II aaRS and biotin synthetases"/>
    <property type="match status" value="1"/>
</dbReference>
<dbReference type="RefSeq" id="WP_036791259.1">
    <property type="nucleotide sequence ID" value="NZ_JQZV01000013.1"/>
</dbReference>
<feature type="binding site" evidence="8">
    <location>
        <begin position="332"/>
        <end position="333"/>
    </location>
    <ligand>
        <name>ATP</name>
        <dbReference type="ChEBI" id="CHEBI:30616"/>
    </ligand>
</feature>
<dbReference type="CDD" id="cd00858">
    <property type="entry name" value="GlyRS_anticodon"/>
    <property type="match status" value="1"/>
</dbReference>
<keyword evidence="4 8" id="KW-0547">Nucleotide-binding</keyword>
<dbReference type="InterPro" id="IPR033731">
    <property type="entry name" value="GlyRS-like_core"/>
</dbReference>
<organism evidence="10 11">
    <name type="scientific">Porphyromonas canoris</name>
    <dbReference type="NCBI Taxonomy" id="36875"/>
    <lineage>
        <taxon>Bacteria</taxon>
        <taxon>Pseudomonadati</taxon>
        <taxon>Bacteroidota</taxon>
        <taxon>Bacteroidia</taxon>
        <taxon>Bacteroidales</taxon>
        <taxon>Porphyromonadaceae</taxon>
        <taxon>Porphyromonas</taxon>
    </lineage>
</organism>
<dbReference type="Pfam" id="PF00587">
    <property type="entry name" value="tRNA-synt_2b"/>
    <property type="match status" value="1"/>
</dbReference>
<evidence type="ECO:0000256" key="2">
    <source>
        <dbReference type="ARBA" id="ARBA00022490"/>
    </source>
</evidence>
<keyword evidence="3 8" id="KW-0436">Ligase</keyword>
<dbReference type="InterPro" id="IPR004154">
    <property type="entry name" value="Anticodon-bd"/>
</dbReference>
<protein>
    <recommendedName>
        <fullName evidence="8">Glycine--tRNA ligase</fullName>
        <ecNumber evidence="8">6.1.1.14</ecNumber>
    </recommendedName>
    <alternativeName>
        <fullName evidence="8">Glycyl-tRNA synthetase</fullName>
        <shortName evidence="8">GlyRS</shortName>
    </alternativeName>
</protein>
<dbReference type="InterPro" id="IPR022961">
    <property type="entry name" value="Gly_tRNA_ligase_bac"/>
</dbReference>
<feature type="binding site" evidence="8">
    <location>
        <begin position="376"/>
        <end position="379"/>
    </location>
    <ligand>
        <name>ATP</name>
        <dbReference type="ChEBI" id="CHEBI:30616"/>
    </ligand>
</feature>
<dbReference type="HAMAP" id="MF_00253_B">
    <property type="entry name" value="Gly_tRNA_synth_B"/>
    <property type="match status" value="1"/>
</dbReference>
<comment type="similarity">
    <text evidence="1 8">Belongs to the class-II aminoacyl-tRNA synthetase family.</text>
</comment>
<name>A0ABR4XJB2_9PORP</name>
<feature type="binding site" evidence="8">
    <location>
        <position position="218"/>
    </location>
    <ligand>
        <name>substrate</name>
    </ligand>
</feature>
<evidence type="ECO:0000256" key="1">
    <source>
        <dbReference type="ARBA" id="ARBA00008226"/>
    </source>
</evidence>
<evidence type="ECO:0000313" key="10">
    <source>
        <dbReference type="EMBL" id="KGN91781.1"/>
    </source>
</evidence>
<dbReference type="EMBL" id="JQZV01000013">
    <property type="protein sequence ID" value="KGN91781.1"/>
    <property type="molecule type" value="Genomic_DNA"/>
</dbReference>
<evidence type="ECO:0000256" key="3">
    <source>
        <dbReference type="ARBA" id="ARBA00022598"/>
    </source>
</evidence>
<dbReference type="InterPro" id="IPR002315">
    <property type="entry name" value="tRNA-synt_gly"/>
</dbReference>
<dbReference type="InterPro" id="IPR045864">
    <property type="entry name" value="aa-tRNA-synth_II/BPL/LPL"/>
</dbReference>
<dbReference type="CDD" id="cd00774">
    <property type="entry name" value="GlyRS-like_core"/>
    <property type="match status" value="1"/>
</dbReference>
<dbReference type="PRINTS" id="PR01043">
    <property type="entry name" value="TRNASYNTHGLY"/>
</dbReference>
<evidence type="ECO:0000256" key="4">
    <source>
        <dbReference type="ARBA" id="ARBA00022741"/>
    </source>
</evidence>
<feature type="binding site" evidence="8">
    <location>
        <begin position="260"/>
        <end position="265"/>
    </location>
    <ligand>
        <name>ATP</name>
        <dbReference type="ChEBI" id="CHEBI:30616"/>
    </ligand>
</feature>
<comment type="caution">
    <text evidence="10">The sequence shown here is derived from an EMBL/GenBank/DDBJ whole genome shotgun (WGS) entry which is preliminary data.</text>
</comment>
<feature type="domain" description="Aminoacyl-transfer RNA synthetases class-II family profile" evidence="9">
    <location>
        <begin position="135"/>
        <end position="418"/>
    </location>
</feature>
<dbReference type="NCBIfam" id="NF003211">
    <property type="entry name" value="PRK04173.1"/>
    <property type="match status" value="1"/>
</dbReference>
<dbReference type="NCBIfam" id="TIGR00389">
    <property type="entry name" value="glyS_dimeric"/>
    <property type="match status" value="1"/>
</dbReference>
<evidence type="ECO:0000313" key="11">
    <source>
        <dbReference type="Proteomes" id="UP000030101"/>
    </source>
</evidence>
<dbReference type="Proteomes" id="UP000030101">
    <property type="component" value="Unassembled WGS sequence"/>
</dbReference>
<dbReference type="InterPro" id="IPR002314">
    <property type="entry name" value="aa-tRNA-synt_IIb"/>
</dbReference>
<comment type="catalytic activity">
    <reaction evidence="8">
        <text>tRNA(Gly) + glycine + ATP = glycyl-tRNA(Gly) + AMP + diphosphate</text>
        <dbReference type="Rhea" id="RHEA:16013"/>
        <dbReference type="Rhea" id="RHEA-COMP:9664"/>
        <dbReference type="Rhea" id="RHEA-COMP:9683"/>
        <dbReference type="ChEBI" id="CHEBI:30616"/>
        <dbReference type="ChEBI" id="CHEBI:33019"/>
        <dbReference type="ChEBI" id="CHEBI:57305"/>
        <dbReference type="ChEBI" id="CHEBI:78442"/>
        <dbReference type="ChEBI" id="CHEBI:78522"/>
        <dbReference type="ChEBI" id="CHEBI:456215"/>
        <dbReference type="EC" id="6.1.1.14"/>
    </reaction>
</comment>
<dbReference type="InterPro" id="IPR036621">
    <property type="entry name" value="Anticodon-bd_dom_sf"/>
</dbReference>
<evidence type="ECO:0000256" key="5">
    <source>
        <dbReference type="ARBA" id="ARBA00022840"/>
    </source>
</evidence>
<dbReference type="Gene3D" id="3.30.40.230">
    <property type="match status" value="1"/>
</dbReference>
<keyword evidence="7 8" id="KW-0030">Aminoacyl-tRNA synthetase</keyword>
<dbReference type="PANTHER" id="PTHR10745">
    <property type="entry name" value="GLYCYL-TRNA SYNTHETASE/DNA POLYMERASE SUBUNIT GAMMA-2"/>
    <property type="match status" value="1"/>
</dbReference>
<keyword evidence="2 8" id="KW-0963">Cytoplasm</keyword>
<comment type="subunit">
    <text evidence="8">Homodimer.</text>
</comment>
<dbReference type="SUPFAM" id="SSF52954">
    <property type="entry name" value="Class II aaRS ABD-related"/>
    <property type="match status" value="1"/>
</dbReference>
<dbReference type="EC" id="6.1.1.14" evidence="8"/>
<evidence type="ECO:0000259" key="9">
    <source>
        <dbReference type="PROSITE" id="PS50862"/>
    </source>
</evidence>
<dbReference type="Pfam" id="PF03129">
    <property type="entry name" value="HGTP_anticodon"/>
    <property type="match status" value="1"/>
</dbReference>
<dbReference type="PROSITE" id="PS50862">
    <property type="entry name" value="AA_TRNA_LIGASE_II"/>
    <property type="match status" value="1"/>
</dbReference>
<dbReference type="Gene3D" id="3.40.50.800">
    <property type="entry name" value="Anticodon-binding domain"/>
    <property type="match status" value="1"/>
</dbReference>
<reference evidence="10 11" key="1">
    <citation type="submission" date="2014-08" db="EMBL/GenBank/DDBJ databases">
        <title>Porphyromonas canoris strain:OH2762 Genome sequencing.</title>
        <authorList>
            <person name="Wallis C."/>
            <person name="Deusch O."/>
            <person name="O'Flynn C."/>
            <person name="Davis I."/>
            <person name="Jospin G."/>
            <person name="Darling A.E."/>
            <person name="Coil D.A."/>
            <person name="Alexiev A."/>
            <person name="Horsfall A."/>
            <person name="Kirkwood N."/>
            <person name="Harris S."/>
            <person name="Eisen J.A."/>
        </authorList>
    </citation>
    <scope>NUCLEOTIDE SEQUENCE [LARGE SCALE GENOMIC DNA]</scope>
    <source>
        <strain evidence="11">COT-108 OH2762</strain>
    </source>
</reference>
<feature type="binding site" evidence="8">
    <location>
        <begin position="372"/>
        <end position="376"/>
    </location>
    <ligand>
        <name>substrate</name>
    </ligand>
</feature>
<feature type="binding site" evidence="8">
    <location>
        <begin position="250"/>
        <end position="252"/>
    </location>
    <ligand>
        <name>ATP</name>
        <dbReference type="ChEBI" id="CHEBI:30616"/>
    </ligand>
</feature>
<feature type="binding site" evidence="8">
    <location>
        <position position="101"/>
    </location>
    <ligand>
        <name>substrate</name>
    </ligand>
</feature>
<dbReference type="InterPro" id="IPR006195">
    <property type="entry name" value="aa-tRNA-synth_II"/>
</dbReference>
<accession>A0ABR4XJB2</accession>
<keyword evidence="5 8" id="KW-0067">ATP-binding</keyword>
<dbReference type="Gene3D" id="3.30.930.10">
    <property type="entry name" value="Bira Bifunctional Protein, Domain 2"/>
    <property type="match status" value="1"/>
</dbReference>
<proteinExistence type="inferred from homology"/>
<evidence type="ECO:0000256" key="6">
    <source>
        <dbReference type="ARBA" id="ARBA00022917"/>
    </source>
</evidence>
<evidence type="ECO:0000256" key="8">
    <source>
        <dbReference type="HAMAP-Rule" id="MF_00253"/>
    </source>
</evidence>
<gene>
    <name evidence="8" type="primary">glyQS</name>
    <name evidence="10" type="ORF">HQ43_06735</name>
</gene>
<keyword evidence="11" id="KW-1185">Reference proteome</keyword>
<comment type="function">
    <text evidence="8">Catalyzes the attachment of glycine to tRNA(Gly).</text>
</comment>
<sequence length="514" mass="59970">MAKQEEVFKKLISHCKEYAFVFPSSEIYDGLGAVYDYAQNGVELKNNIKRYWWESMTLLHDNVVGIDSAIFMHPEIWKASGHVDAFNDPLIDNKDSKKRYRADVLIEDHLAKIDDKIAKEVEKAAKRFGDSFDEEMYKQTNPRVMGYIEQRNAIHERFSTYLNDSDYEALRNLILELDIVCPISGTKNWTEIRQFNLMFATEMGSTADSSFKVYLRPETAQGIFVNYLSVQKTGRMKIPFGIAQIGKAFRNEIVARQFIFRMREFEQMEMQFFVRPGTELEWYEKWKDIRMKWHQALGFGAENYRFHDHEKLAHYANAAADIEFKMPFGFKEVEGIHSRTDFDLSRHEEFSKKKLRYFDPELNDSYIPYVVETSIGVDRMFLSILAASYAEEDCGEGDTRVVLRLPAALAPVKLAVLPLVRKDGLPEKAQEVMEMLKYDFACRYDEKDSIGKRYRRQDAIGTPFCITLDHQSLEDNTVTIRYRDDMTQERVAIERLHGIIAEKVSMKSLLKKLK</sequence>
<dbReference type="InterPro" id="IPR027031">
    <property type="entry name" value="Gly-tRNA_synthase/POLG2"/>
</dbReference>
<feature type="binding site" evidence="8">
    <location>
        <begin position="265"/>
        <end position="269"/>
    </location>
    <ligand>
        <name>substrate</name>
    </ligand>
</feature>
<keyword evidence="6 8" id="KW-0648">Protein biosynthesis</keyword>
<evidence type="ECO:0000256" key="7">
    <source>
        <dbReference type="ARBA" id="ARBA00023146"/>
    </source>
</evidence>
<dbReference type="PANTHER" id="PTHR10745:SF8">
    <property type="entry name" value="DNA POLYMERASE SUBUNIT GAMMA-2, MITOCHONDRIAL"/>
    <property type="match status" value="1"/>
</dbReference>